<accession>A0A413VMS9</accession>
<dbReference type="PROSITE" id="PS01124">
    <property type="entry name" value="HTH_ARAC_FAMILY_2"/>
    <property type="match status" value="1"/>
</dbReference>
<evidence type="ECO:0000313" key="6">
    <source>
        <dbReference type="Proteomes" id="UP000284379"/>
    </source>
</evidence>
<organism evidence="5 6">
    <name type="scientific">Bacteroides nordii</name>
    <dbReference type="NCBI Taxonomy" id="291645"/>
    <lineage>
        <taxon>Bacteria</taxon>
        <taxon>Pseudomonadati</taxon>
        <taxon>Bacteroidota</taxon>
        <taxon>Bacteroidia</taxon>
        <taxon>Bacteroidales</taxon>
        <taxon>Bacteroidaceae</taxon>
        <taxon>Bacteroides</taxon>
    </lineage>
</organism>
<dbReference type="PANTHER" id="PTHR43280:SF32">
    <property type="entry name" value="TRANSCRIPTIONAL REGULATORY PROTEIN"/>
    <property type="match status" value="1"/>
</dbReference>
<evidence type="ECO:0000256" key="3">
    <source>
        <dbReference type="ARBA" id="ARBA00023163"/>
    </source>
</evidence>
<evidence type="ECO:0000256" key="2">
    <source>
        <dbReference type="ARBA" id="ARBA00023125"/>
    </source>
</evidence>
<dbReference type="InterPro" id="IPR018060">
    <property type="entry name" value="HTH_AraC"/>
</dbReference>
<evidence type="ECO:0000313" key="5">
    <source>
        <dbReference type="EMBL" id="RHB34937.1"/>
    </source>
</evidence>
<gene>
    <name evidence="5" type="ORF">DW888_10780</name>
</gene>
<comment type="caution">
    <text evidence="5">The sequence shown here is derived from an EMBL/GenBank/DDBJ whole genome shotgun (WGS) entry which is preliminary data.</text>
</comment>
<keyword evidence="3" id="KW-0804">Transcription</keyword>
<dbReference type="GeneID" id="69501832"/>
<dbReference type="GO" id="GO:0003700">
    <property type="term" value="F:DNA-binding transcription factor activity"/>
    <property type="evidence" value="ECO:0007669"/>
    <property type="project" value="InterPro"/>
</dbReference>
<reference evidence="5 6" key="1">
    <citation type="submission" date="2018-08" db="EMBL/GenBank/DDBJ databases">
        <title>A genome reference for cultivated species of the human gut microbiota.</title>
        <authorList>
            <person name="Zou Y."/>
            <person name="Xue W."/>
            <person name="Luo G."/>
        </authorList>
    </citation>
    <scope>NUCLEOTIDE SEQUENCE [LARGE SCALE GENOMIC DNA]</scope>
    <source>
        <strain evidence="5 6">AM40-30BH</strain>
    </source>
</reference>
<dbReference type="SUPFAM" id="SSF46689">
    <property type="entry name" value="Homeodomain-like"/>
    <property type="match status" value="1"/>
</dbReference>
<dbReference type="Proteomes" id="UP000284379">
    <property type="component" value="Unassembled WGS sequence"/>
</dbReference>
<feature type="domain" description="HTH araC/xylS-type" evidence="4">
    <location>
        <begin position="198"/>
        <end position="296"/>
    </location>
</feature>
<dbReference type="GO" id="GO:0043565">
    <property type="term" value="F:sequence-specific DNA binding"/>
    <property type="evidence" value="ECO:0007669"/>
    <property type="project" value="InterPro"/>
</dbReference>
<dbReference type="PANTHER" id="PTHR43280">
    <property type="entry name" value="ARAC-FAMILY TRANSCRIPTIONAL REGULATOR"/>
    <property type="match status" value="1"/>
</dbReference>
<dbReference type="EMBL" id="QSGO01000007">
    <property type="protein sequence ID" value="RHB34937.1"/>
    <property type="molecule type" value="Genomic_DNA"/>
</dbReference>
<name>A0A413VMS9_9BACE</name>
<dbReference type="RefSeq" id="WP_025867746.1">
    <property type="nucleotide sequence ID" value="NZ_CABJFV010000007.1"/>
</dbReference>
<dbReference type="InterPro" id="IPR009057">
    <property type="entry name" value="Homeodomain-like_sf"/>
</dbReference>
<keyword evidence="2" id="KW-0238">DNA-binding</keyword>
<dbReference type="InterPro" id="IPR018062">
    <property type="entry name" value="HTH_AraC-typ_CS"/>
</dbReference>
<evidence type="ECO:0000259" key="4">
    <source>
        <dbReference type="PROSITE" id="PS01124"/>
    </source>
</evidence>
<dbReference type="AlphaFoldDB" id="A0A413VMS9"/>
<protein>
    <submittedName>
        <fullName evidence="5">AraC family transcriptional regulator</fullName>
    </submittedName>
</protein>
<evidence type="ECO:0000256" key="1">
    <source>
        <dbReference type="ARBA" id="ARBA00023015"/>
    </source>
</evidence>
<dbReference type="SMART" id="SM00342">
    <property type="entry name" value="HTH_ARAC"/>
    <property type="match status" value="1"/>
</dbReference>
<sequence length="296" mass="34928">MEEKNKPLELALDLLKHTQIARNNEYRYINPDFGIVISFAGLDSYLFKIGQPYRTKEGRIIRALRGRARISVNLIEYDAFPEMIIITPPDSIIQVISFSPDYDFQVIVASNIFLPVPHREDLTDSYMKQGIVIKLTNKEWDEMGMYFSLIWETVQESTFRKEVVQHLLTALLYNIRYIQKKNQSSINQSPSHQEELFRRFIALVNEYNKKERTVSFYADKLCLTPRYLNTVIRQVSQQTVMEWINQAVTLEAQVLLKHSNLMVYQIADELNFPNPSFFCKFFKRRTGMTPQEYQKR</sequence>
<keyword evidence="1" id="KW-0805">Transcription regulation</keyword>
<dbReference type="PROSITE" id="PS00041">
    <property type="entry name" value="HTH_ARAC_FAMILY_1"/>
    <property type="match status" value="1"/>
</dbReference>
<dbReference type="Gene3D" id="1.10.10.60">
    <property type="entry name" value="Homeodomain-like"/>
    <property type="match status" value="1"/>
</dbReference>
<proteinExistence type="predicted"/>
<dbReference type="Pfam" id="PF12833">
    <property type="entry name" value="HTH_18"/>
    <property type="match status" value="1"/>
</dbReference>